<gene>
    <name evidence="3" type="ORF">GCM10017764_18830</name>
</gene>
<dbReference type="EMBL" id="BNAF01000006">
    <property type="protein sequence ID" value="GHE35757.1"/>
    <property type="molecule type" value="Genomic_DNA"/>
</dbReference>
<name>A0ABQ3HY75_9SPHI</name>
<proteinExistence type="predicted"/>
<evidence type="ECO:0000313" key="3">
    <source>
        <dbReference type="EMBL" id="GHE35757.1"/>
    </source>
</evidence>
<dbReference type="Pfam" id="PF03629">
    <property type="entry name" value="SASA"/>
    <property type="match status" value="1"/>
</dbReference>
<feature type="domain" description="Sialate O-acetylesterase" evidence="2">
    <location>
        <begin position="116"/>
        <end position="379"/>
    </location>
</feature>
<dbReference type="PANTHER" id="PTHR22901:SF0">
    <property type="entry name" value="SIALATE O-ACETYLESTERASE"/>
    <property type="match status" value="1"/>
</dbReference>
<dbReference type="SUPFAM" id="SSF52266">
    <property type="entry name" value="SGNH hydrolase"/>
    <property type="match status" value="1"/>
</dbReference>
<dbReference type="PANTHER" id="PTHR22901">
    <property type="entry name" value="SIALATE O-ACETYLESTERASE"/>
    <property type="match status" value="1"/>
</dbReference>
<dbReference type="Proteomes" id="UP000620550">
    <property type="component" value="Unassembled WGS sequence"/>
</dbReference>
<organism evidence="3 4">
    <name type="scientific">Sphingobacterium griseoflavum</name>
    <dbReference type="NCBI Taxonomy" id="1474952"/>
    <lineage>
        <taxon>Bacteria</taxon>
        <taxon>Pseudomonadati</taxon>
        <taxon>Bacteroidota</taxon>
        <taxon>Sphingobacteriia</taxon>
        <taxon>Sphingobacteriales</taxon>
        <taxon>Sphingobacteriaceae</taxon>
        <taxon>Sphingobacterium</taxon>
    </lineage>
</organism>
<reference evidence="4" key="1">
    <citation type="journal article" date="2019" name="Int. J. Syst. Evol. Microbiol.">
        <title>The Global Catalogue of Microorganisms (GCM) 10K type strain sequencing project: providing services to taxonomists for standard genome sequencing and annotation.</title>
        <authorList>
            <consortium name="The Broad Institute Genomics Platform"/>
            <consortium name="The Broad Institute Genome Sequencing Center for Infectious Disease"/>
            <person name="Wu L."/>
            <person name="Ma J."/>
        </authorList>
    </citation>
    <scope>NUCLEOTIDE SEQUENCE [LARGE SCALE GENOMIC DNA]</scope>
    <source>
        <strain evidence="4">CGMCC 1.12966</strain>
    </source>
</reference>
<evidence type="ECO:0000259" key="2">
    <source>
        <dbReference type="Pfam" id="PF03629"/>
    </source>
</evidence>
<dbReference type="InterPro" id="IPR036514">
    <property type="entry name" value="SGNH_hydro_sf"/>
</dbReference>
<dbReference type="InterPro" id="IPR005181">
    <property type="entry name" value="SASA"/>
</dbReference>
<keyword evidence="4" id="KW-1185">Reference proteome</keyword>
<evidence type="ECO:0000313" key="4">
    <source>
        <dbReference type="Proteomes" id="UP000620550"/>
    </source>
</evidence>
<dbReference type="Gene3D" id="3.40.50.1110">
    <property type="entry name" value="SGNH hydrolase"/>
    <property type="match status" value="1"/>
</dbReference>
<evidence type="ECO:0000256" key="1">
    <source>
        <dbReference type="ARBA" id="ARBA00022801"/>
    </source>
</evidence>
<protein>
    <submittedName>
        <fullName evidence="3">9-O-acetylesterase</fullName>
    </submittedName>
</protein>
<accession>A0ABQ3HY75</accession>
<keyword evidence="1" id="KW-0378">Hydrolase</keyword>
<dbReference type="InterPro" id="IPR039329">
    <property type="entry name" value="SIAE"/>
</dbReference>
<comment type="caution">
    <text evidence="3">The sequence shown here is derived from an EMBL/GenBank/DDBJ whole genome shotgun (WGS) entry which is preliminary data.</text>
</comment>
<dbReference type="RefSeq" id="WP_189626403.1">
    <property type="nucleotide sequence ID" value="NZ_BNAF01000006.1"/>
</dbReference>
<sequence length="499" mass="55746">MKYTYFAHFIAVILLLFFKDVCASPSSLKLSSMLQSKMVVQQNRPIRVWGEAAKGAMVSVKADWLTTPVIVQADDQGAFLAILDVPSVQGDPFAAHWLRVESGGEHIQLDSLLIGDVWLCSGQSNMQFSLQEDYDAAQGIAKADRPEIRLFNASLNFSDSPLDSLGGTWEICSPEFAKKFSAAGFYLASRLSDSLRYPIGVIFSGIGASAAQAYVPKWELANNPVLNKQYLEPYLSSSRSKEVIDGSFSFEKVTRPYLLYNAMIHPLRHLAIKGICWYQGESNHEEREHFSLLMESLVRTWRTSFRQGELPFYFIQIAPYGHEGKDKSNRVDAFFREAQQKLCALNNVEMVVSMDVGDANDLHPKRKRLLGERLADIALNRLYGHRDQTYRGPTYNFVQFNKGKAIVNYTPTGLEGGLKTNDGSVPAYFELAGEDRVFHAATAKITGNSVEVSSKKVSKPVALRYAFTNDAVTNLENGAGFPAVPFRTDQWQEVTIKDN</sequence>